<reference evidence="1 2" key="1">
    <citation type="journal article" date="2011" name="Stand. Genomic Sci.">
        <title>Complete genome sequence of Desulfobulbus propionicus type strain (1pr3).</title>
        <authorList>
            <person name="Pagani I."/>
            <person name="Lapidus A."/>
            <person name="Nolan M."/>
            <person name="Lucas S."/>
            <person name="Hammon N."/>
            <person name="Deshpande S."/>
            <person name="Cheng J.F."/>
            <person name="Chertkov O."/>
            <person name="Davenport K."/>
            <person name="Tapia R."/>
            <person name="Han C."/>
            <person name="Goodwin L."/>
            <person name="Pitluck S."/>
            <person name="Liolios K."/>
            <person name="Mavromatis K."/>
            <person name="Ivanova N."/>
            <person name="Mikhailova N."/>
            <person name="Pati A."/>
            <person name="Chen A."/>
            <person name="Palaniappan K."/>
            <person name="Land M."/>
            <person name="Hauser L."/>
            <person name="Chang Y.J."/>
            <person name="Jeffries C.D."/>
            <person name="Detter J.C."/>
            <person name="Brambilla E."/>
            <person name="Kannan K.P."/>
            <person name="Djao O.D."/>
            <person name="Rohde M."/>
            <person name="Pukall R."/>
            <person name="Spring S."/>
            <person name="Goker M."/>
            <person name="Sikorski J."/>
            <person name="Woyke T."/>
            <person name="Bristow J."/>
            <person name="Eisen J.A."/>
            <person name="Markowitz V."/>
            <person name="Hugenholtz P."/>
            <person name="Kyrpides N.C."/>
            <person name="Klenk H.P."/>
        </authorList>
    </citation>
    <scope>NUCLEOTIDE SEQUENCE [LARGE SCALE GENOMIC DNA]</scope>
    <source>
        <strain evidence="2">ATCC 33891 / DSM 2032 / 1pr3</strain>
    </source>
</reference>
<accession>A0A7U3YJC4</accession>
<dbReference type="Proteomes" id="UP000006365">
    <property type="component" value="Chromosome"/>
</dbReference>
<evidence type="ECO:0000313" key="1">
    <source>
        <dbReference type="EMBL" id="ADW16453.1"/>
    </source>
</evidence>
<organism evidence="1 2">
    <name type="scientific">Desulfobulbus propionicus (strain ATCC 33891 / DSM 2032 / VKM B-1956 / 1pr3)</name>
    <dbReference type="NCBI Taxonomy" id="577650"/>
    <lineage>
        <taxon>Bacteria</taxon>
        <taxon>Pseudomonadati</taxon>
        <taxon>Thermodesulfobacteriota</taxon>
        <taxon>Desulfobulbia</taxon>
        <taxon>Desulfobulbales</taxon>
        <taxon>Desulfobulbaceae</taxon>
        <taxon>Desulfobulbus</taxon>
    </lineage>
</organism>
<dbReference type="KEGG" id="dpr:Despr_0268"/>
<sequence length="84" mass="9957">MLPCGDESLNTAEIDGLPVENLCEQQGKTYPAAWKMLLDSIRHPPQITGHVLNWRIVLFRQMYNFKHDRFFQFSLNLCKFRHCF</sequence>
<dbReference type="EMBL" id="CP002364">
    <property type="protein sequence ID" value="ADW16453.1"/>
    <property type="molecule type" value="Genomic_DNA"/>
</dbReference>
<proteinExistence type="predicted"/>
<evidence type="ECO:0000313" key="2">
    <source>
        <dbReference type="Proteomes" id="UP000006365"/>
    </source>
</evidence>
<gene>
    <name evidence="1" type="ordered locus">Despr_0268</name>
</gene>
<keyword evidence="2" id="KW-1185">Reference proteome</keyword>
<name>A0A7U3YJC4_DESPD</name>
<protein>
    <submittedName>
        <fullName evidence="1">Uncharacterized protein</fullName>
    </submittedName>
</protein>
<dbReference type="AlphaFoldDB" id="A0A7U3YJC4"/>